<dbReference type="GO" id="GO:0046872">
    <property type="term" value="F:metal ion binding"/>
    <property type="evidence" value="ECO:0007669"/>
    <property type="project" value="UniProtKB-KW"/>
</dbReference>
<keyword evidence="3 6" id="KW-0067">ATP-binding</keyword>
<accession>A0A653CH01</accession>
<dbReference type="AlphaFoldDB" id="A0A653CH01"/>
<evidence type="ECO:0000256" key="3">
    <source>
        <dbReference type="ARBA" id="ARBA00022840"/>
    </source>
</evidence>
<sequence length="195" mass="22318">MAGIKTSKASLRNKMKKVIKKIPVPERQKQSIVVVKKLFNLNEYRNAKTVSVFLSMDTEIDTEPIVRRIFEDGKQCFVPRYNRHTMQMVELHSVEDWANLPVTKWNIKQPSFEDNRRDAMDAGLDLIIVPGVAFTKKGERLGHGGGYYDIYLSTIIKKQAKSPAMVGVAFKEQIVDEIPCEETDVQIDLVLYDDK</sequence>
<evidence type="ECO:0000256" key="7">
    <source>
        <dbReference type="RuleBase" id="RU361279"/>
    </source>
</evidence>
<comment type="cofactor">
    <cofactor evidence="7">
        <name>Mg(2+)</name>
        <dbReference type="ChEBI" id="CHEBI:18420"/>
    </cofactor>
</comment>
<evidence type="ECO:0000256" key="2">
    <source>
        <dbReference type="ARBA" id="ARBA00022741"/>
    </source>
</evidence>
<dbReference type="PIRSF" id="PIRSF006806">
    <property type="entry name" value="FTHF_cligase"/>
    <property type="match status" value="1"/>
</dbReference>
<evidence type="ECO:0000256" key="5">
    <source>
        <dbReference type="ARBA" id="ARBA00038966"/>
    </source>
</evidence>
<comment type="catalytic activity">
    <reaction evidence="4 7">
        <text>(6S)-5-formyl-5,6,7,8-tetrahydrofolate + ATP = (6R)-5,10-methenyltetrahydrofolate + ADP + phosphate</text>
        <dbReference type="Rhea" id="RHEA:10488"/>
        <dbReference type="ChEBI" id="CHEBI:30616"/>
        <dbReference type="ChEBI" id="CHEBI:43474"/>
        <dbReference type="ChEBI" id="CHEBI:57455"/>
        <dbReference type="ChEBI" id="CHEBI:57457"/>
        <dbReference type="ChEBI" id="CHEBI:456216"/>
        <dbReference type="EC" id="6.3.3.2"/>
    </reaction>
</comment>
<evidence type="ECO:0000256" key="1">
    <source>
        <dbReference type="ARBA" id="ARBA00010638"/>
    </source>
</evidence>
<keyword evidence="7" id="KW-0460">Magnesium</keyword>
<dbReference type="InterPro" id="IPR002698">
    <property type="entry name" value="FTHF_cligase"/>
</dbReference>
<dbReference type="PANTHER" id="PTHR23407">
    <property type="entry name" value="ATPASE INHIBITOR/5-FORMYLTETRAHYDROFOLATE CYCLO-LIGASE"/>
    <property type="match status" value="1"/>
</dbReference>
<dbReference type="GO" id="GO:0035999">
    <property type="term" value="P:tetrahydrofolate interconversion"/>
    <property type="evidence" value="ECO:0007669"/>
    <property type="project" value="TreeGrafter"/>
</dbReference>
<dbReference type="SUPFAM" id="SSF100950">
    <property type="entry name" value="NagB/RpiA/CoA transferase-like"/>
    <property type="match status" value="1"/>
</dbReference>
<evidence type="ECO:0000256" key="4">
    <source>
        <dbReference type="ARBA" id="ARBA00036539"/>
    </source>
</evidence>
<dbReference type="EMBL" id="CAACVG010007771">
    <property type="protein sequence ID" value="VEN46976.1"/>
    <property type="molecule type" value="Genomic_DNA"/>
</dbReference>
<keyword evidence="9" id="KW-1185">Reference proteome</keyword>
<dbReference type="PANTHER" id="PTHR23407:SF1">
    <property type="entry name" value="5-FORMYLTETRAHYDROFOLATE CYCLO-LIGASE"/>
    <property type="match status" value="1"/>
</dbReference>
<organism evidence="8 9">
    <name type="scientific">Callosobruchus maculatus</name>
    <name type="common">Southern cowpea weevil</name>
    <name type="synonym">Pulse bruchid</name>
    <dbReference type="NCBI Taxonomy" id="64391"/>
    <lineage>
        <taxon>Eukaryota</taxon>
        <taxon>Metazoa</taxon>
        <taxon>Ecdysozoa</taxon>
        <taxon>Arthropoda</taxon>
        <taxon>Hexapoda</taxon>
        <taxon>Insecta</taxon>
        <taxon>Pterygota</taxon>
        <taxon>Neoptera</taxon>
        <taxon>Endopterygota</taxon>
        <taxon>Coleoptera</taxon>
        <taxon>Polyphaga</taxon>
        <taxon>Cucujiformia</taxon>
        <taxon>Chrysomeloidea</taxon>
        <taxon>Chrysomelidae</taxon>
        <taxon>Bruchinae</taxon>
        <taxon>Bruchini</taxon>
        <taxon>Callosobruchus</taxon>
    </lineage>
</organism>
<dbReference type="Pfam" id="PF01812">
    <property type="entry name" value="5-FTHF_cyc-lig"/>
    <property type="match status" value="1"/>
</dbReference>
<dbReference type="FunFam" id="3.40.50.10420:FF:000007">
    <property type="entry name" value="5-formyltetrahydrofolate cyclo-ligase"/>
    <property type="match status" value="1"/>
</dbReference>
<dbReference type="EC" id="6.3.3.2" evidence="5 7"/>
<reference evidence="8 9" key="1">
    <citation type="submission" date="2019-01" db="EMBL/GenBank/DDBJ databases">
        <authorList>
            <person name="Sayadi A."/>
        </authorList>
    </citation>
    <scope>NUCLEOTIDE SEQUENCE [LARGE SCALE GENOMIC DNA]</scope>
</reference>
<feature type="binding site" evidence="6">
    <location>
        <begin position="8"/>
        <end position="12"/>
    </location>
    <ligand>
        <name>ATP</name>
        <dbReference type="ChEBI" id="CHEBI:30616"/>
    </ligand>
</feature>
<dbReference type="InterPro" id="IPR037171">
    <property type="entry name" value="NagB/RpiA_transferase-like"/>
</dbReference>
<protein>
    <recommendedName>
        <fullName evidence="5 7">5-formyltetrahydrofolate cyclo-ligase</fullName>
        <ecNumber evidence="5 7">6.3.3.2</ecNumber>
    </recommendedName>
</protein>
<dbReference type="GO" id="GO:0005524">
    <property type="term" value="F:ATP binding"/>
    <property type="evidence" value="ECO:0007669"/>
    <property type="project" value="UniProtKB-KW"/>
</dbReference>
<keyword evidence="7" id="KW-0479">Metal-binding</keyword>
<feature type="binding site" evidence="6">
    <location>
        <position position="54"/>
    </location>
    <ligand>
        <name>substrate</name>
    </ligand>
</feature>
<feature type="binding site" evidence="6">
    <location>
        <begin position="140"/>
        <end position="148"/>
    </location>
    <ligand>
        <name>ATP</name>
        <dbReference type="ChEBI" id="CHEBI:30616"/>
    </ligand>
</feature>
<dbReference type="Proteomes" id="UP000410492">
    <property type="component" value="Unassembled WGS sequence"/>
</dbReference>
<gene>
    <name evidence="8" type="ORF">CALMAC_LOCUS8892</name>
</gene>
<evidence type="ECO:0000313" key="8">
    <source>
        <dbReference type="EMBL" id="VEN46976.1"/>
    </source>
</evidence>
<comment type="similarity">
    <text evidence="1 7">Belongs to the 5-formyltetrahydrofolate cyclo-ligase family.</text>
</comment>
<dbReference type="GO" id="GO:0009396">
    <property type="term" value="P:folic acid-containing compound biosynthetic process"/>
    <property type="evidence" value="ECO:0007669"/>
    <property type="project" value="TreeGrafter"/>
</dbReference>
<dbReference type="GO" id="GO:0005739">
    <property type="term" value="C:mitochondrion"/>
    <property type="evidence" value="ECO:0007669"/>
    <property type="project" value="TreeGrafter"/>
</dbReference>
<dbReference type="NCBIfam" id="TIGR02727">
    <property type="entry name" value="MTHFS_bact"/>
    <property type="match status" value="1"/>
</dbReference>
<proteinExistence type="inferred from homology"/>
<name>A0A653CH01_CALMS</name>
<evidence type="ECO:0000256" key="6">
    <source>
        <dbReference type="PIRSR" id="PIRSR006806-1"/>
    </source>
</evidence>
<dbReference type="InterPro" id="IPR024185">
    <property type="entry name" value="FTHF_cligase-like_sf"/>
</dbReference>
<feature type="binding site" evidence="6">
    <location>
        <position position="59"/>
    </location>
    <ligand>
        <name>substrate</name>
    </ligand>
</feature>
<dbReference type="OrthoDB" id="2015992at2759"/>
<dbReference type="GO" id="GO:0030272">
    <property type="term" value="F:5-formyltetrahydrofolate cyclo-ligase activity"/>
    <property type="evidence" value="ECO:0007669"/>
    <property type="project" value="UniProtKB-EC"/>
</dbReference>
<dbReference type="Gene3D" id="3.40.50.10420">
    <property type="entry name" value="NagB/RpiA/CoA transferase-like"/>
    <property type="match status" value="1"/>
</dbReference>
<evidence type="ECO:0000313" key="9">
    <source>
        <dbReference type="Proteomes" id="UP000410492"/>
    </source>
</evidence>
<keyword evidence="2 6" id="KW-0547">Nucleotide-binding</keyword>